<name>A0A6V7NJI4_ANACO</name>
<accession>A0A6V7NJI4</accession>
<keyword evidence="2" id="KW-1133">Transmembrane helix</keyword>
<protein>
    <submittedName>
        <fullName evidence="3">Uncharacterized protein</fullName>
    </submittedName>
</protein>
<dbReference type="AlphaFoldDB" id="A0A6V7NJI4"/>
<keyword evidence="2" id="KW-0472">Membrane</keyword>
<dbReference type="EMBL" id="LR862139">
    <property type="protein sequence ID" value="CAD1818775.1"/>
    <property type="molecule type" value="Genomic_DNA"/>
</dbReference>
<reference evidence="3" key="1">
    <citation type="submission" date="2020-07" db="EMBL/GenBank/DDBJ databases">
        <authorList>
            <person name="Lin J."/>
        </authorList>
    </citation>
    <scope>NUCLEOTIDE SEQUENCE</scope>
</reference>
<feature type="region of interest" description="Disordered" evidence="1">
    <location>
        <begin position="43"/>
        <end position="79"/>
    </location>
</feature>
<gene>
    <name evidence="3" type="ORF">CB5_LOCUS1986</name>
</gene>
<feature type="compositionally biased region" description="Basic and acidic residues" evidence="1">
    <location>
        <begin position="43"/>
        <end position="53"/>
    </location>
</feature>
<evidence type="ECO:0000256" key="1">
    <source>
        <dbReference type="SAM" id="MobiDB-lite"/>
    </source>
</evidence>
<feature type="transmembrane region" description="Helical" evidence="2">
    <location>
        <begin position="20"/>
        <end position="37"/>
    </location>
</feature>
<sequence length="133" mass="14988">MEMVSEARRVTVSEARRVTVSETMGAVFAFASVAFFCEKKRTREKKGERERAKPIGGNEEADAMPGSGEGEEEGTGSRQRIKRRKWVRFFQKEIRGEDGEECRKRVGTVYGKYGERRLGGKILECNGYIGDVA</sequence>
<organism evidence="3">
    <name type="scientific">Ananas comosus var. bracteatus</name>
    <name type="common">red pineapple</name>
    <dbReference type="NCBI Taxonomy" id="296719"/>
    <lineage>
        <taxon>Eukaryota</taxon>
        <taxon>Viridiplantae</taxon>
        <taxon>Streptophyta</taxon>
        <taxon>Embryophyta</taxon>
        <taxon>Tracheophyta</taxon>
        <taxon>Spermatophyta</taxon>
        <taxon>Magnoliopsida</taxon>
        <taxon>Liliopsida</taxon>
        <taxon>Poales</taxon>
        <taxon>Bromeliaceae</taxon>
        <taxon>Bromelioideae</taxon>
        <taxon>Ananas</taxon>
    </lineage>
</organism>
<keyword evidence="2" id="KW-0812">Transmembrane</keyword>
<evidence type="ECO:0000313" key="3">
    <source>
        <dbReference type="EMBL" id="CAD1818775.1"/>
    </source>
</evidence>
<proteinExistence type="predicted"/>
<evidence type="ECO:0000256" key="2">
    <source>
        <dbReference type="SAM" id="Phobius"/>
    </source>
</evidence>